<feature type="binding site" evidence="2">
    <location>
        <begin position="239"/>
        <end position="240"/>
    </location>
    <ligand>
        <name>ATP</name>
        <dbReference type="ChEBI" id="CHEBI:30616"/>
    </ligand>
</feature>
<evidence type="ECO:0000313" key="6">
    <source>
        <dbReference type="Proteomes" id="UP000184322"/>
    </source>
</evidence>
<dbReference type="RefSeq" id="WP_073372705.1">
    <property type="nucleotide sequence ID" value="NZ_CP017813.1"/>
</dbReference>
<dbReference type="STRING" id="48003.BLA55_03510"/>
<feature type="domain" description="Fido" evidence="4">
    <location>
        <begin position="108"/>
        <end position="266"/>
    </location>
</feature>
<feature type="active site" evidence="1">
    <location>
        <position position="197"/>
    </location>
</feature>
<dbReference type="InterPro" id="IPR036597">
    <property type="entry name" value="Fido-like_dom_sf"/>
</dbReference>
<keyword evidence="2" id="KW-0067">ATP-binding</keyword>
<dbReference type="OrthoDB" id="9813719at2"/>
<dbReference type="PANTHER" id="PTHR13504:SF38">
    <property type="entry name" value="FIDO DOMAIN-CONTAINING PROTEIN"/>
    <property type="match status" value="1"/>
</dbReference>
<keyword evidence="6" id="KW-1185">Reference proteome</keyword>
<reference evidence="6" key="1">
    <citation type="submission" date="2016-10" db="EMBL/GenBank/DDBJ databases">
        <authorList>
            <person name="Beylefeld A."/>
            <person name="Abolnik C."/>
        </authorList>
    </citation>
    <scope>NUCLEOTIDE SEQUENCE [LARGE SCALE GENOMIC DNA]</scope>
    <source>
        <strain evidence="6">B359_6</strain>
    </source>
</reference>
<protein>
    <submittedName>
        <fullName evidence="5">Cell filamentation protein Fic</fullName>
    </submittedName>
</protein>
<evidence type="ECO:0000313" key="5">
    <source>
        <dbReference type="EMBL" id="APJ38701.1"/>
    </source>
</evidence>
<sequence length="348" mass="40437">MRKFNYSKFKDVKWDSEVLSLISGIYKYQGKEEFFLKQKPEQLNKLVEIAKIQSTESSNEIEGIVTTSTRIKKLVEEKTSPRNQDEKEIIGYRDVLNLIHENFDVIPVSKNYILQMHKIMFSYLNNPFAGKTKNVQNYITATYENGHSEVVFTPLSPFETSSALDDICDEFNKVIGNWELDPLIAIPLFIHDFLCIHPFNDGNGRMSRLLTTLLLYKCDFYVGRYISLESIIAKSKFEYYDSLAKSGLNWHNEKEDILPFLKYILGIILSAYKAFEDRFSIIEEKLPPIEIVRKAINQKIEKFSKQDIVELCPNLSLSSIENSLRKLVEEKVIKREGIGKAIKYIRLK</sequence>
<dbReference type="Pfam" id="PF02661">
    <property type="entry name" value="Fic"/>
    <property type="match status" value="1"/>
</dbReference>
<dbReference type="AlphaFoldDB" id="A0A1L4FSV0"/>
<dbReference type="SUPFAM" id="SSF140931">
    <property type="entry name" value="Fic-like"/>
    <property type="match status" value="1"/>
</dbReference>
<dbReference type="Proteomes" id="UP000184322">
    <property type="component" value="Chromosome"/>
</dbReference>
<dbReference type="Gene3D" id="1.10.3290.10">
    <property type="entry name" value="Fido-like domain"/>
    <property type="match status" value="1"/>
</dbReference>
<evidence type="ECO:0000259" key="4">
    <source>
        <dbReference type="PROSITE" id="PS51459"/>
    </source>
</evidence>
<dbReference type="GO" id="GO:0005524">
    <property type="term" value="F:ATP binding"/>
    <property type="evidence" value="ECO:0007669"/>
    <property type="project" value="UniProtKB-KW"/>
</dbReference>
<feature type="site" description="Important for autoinhibition of adenylyltransferase activity" evidence="3">
    <location>
        <position position="62"/>
    </location>
</feature>
<gene>
    <name evidence="5" type="ORF">BLA55_03510</name>
</gene>
<dbReference type="InterPro" id="IPR003812">
    <property type="entry name" value="Fido"/>
</dbReference>
<feature type="binding site" evidence="2">
    <location>
        <position position="252"/>
    </location>
    <ligand>
        <name>ATP</name>
        <dbReference type="ChEBI" id="CHEBI:30616"/>
    </ligand>
</feature>
<accession>A0A1L4FSV0</accession>
<evidence type="ECO:0000256" key="1">
    <source>
        <dbReference type="PIRSR" id="PIRSR640198-1"/>
    </source>
</evidence>
<name>A0A1L4FSV0_9BACT</name>
<dbReference type="KEGG" id="mpul:BLA55_03510"/>
<dbReference type="InterPro" id="IPR040198">
    <property type="entry name" value="Fido_containing"/>
</dbReference>
<organism evidence="5 6">
    <name type="scientific">Mycoplasmopsis pullorum</name>
    <dbReference type="NCBI Taxonomy" id="48003"/>
    <lineage>
        <taxon>Bacteria</taxon>
        <taxon>Bacillati</taxon>
        <taxon>Mycoplasmatota</taxon>
        <taxon>Mycoplasmoidales</taxon>
        <taxon>Metamycoplasmataceae</taxon>
        <taxon>Mycoplasmopsis</taxon>
    </lineage>
</organism>
<proteinExistence type="predicted"/>
<evidence type="ECO:0000256" key="3">
    <source>
        <dbReference type="PIRSR" id="PIRSR640198-3"/>
    </source>
</evidence>
<dbReference type="EMBL" id="CP017813">
    <property type="protein sequence ID" value="APJ38701.1"/>
    <property type="molecule type" value="Genomic_DNA"/>
</dbReference>
<keyword evidence="2" id="KW-0547">Nucleotide-binding</keyword>
<dbReference type="PROSITE" id="PS51459">
    <property type="entry name" value="FIDO"/>
    <property type="match status" value="1"/>
</dbReference>
<dbReference type="PANTHER" id="PTHR13504">
    <property type="entry name" value="FIDO DOMAIN-CONTAINING PROTEIN DDB_G0283145"/>
    <property type="match status" value="1"/>
</dbReference>
<feature type="binding site" evidence="2">
    <location>
        <begin position="201"/>
        <end position="208"/>
    </location>
    <ligand>
        <name>ATP</name>
        <dbReference type="ChEBI" id="CHEBI:30616"/>
    </ligand>
</feature>
<evidence type="ECO:0000256" key="2">
    <source>
        <dbReference type="PIRSR" id="PIRSR640198-2"/>
    </source>
</evidence>